<dbReference type="RefSeq" id="WP_058929017.1">
    <property type="nucleotide sequence ID" value="NZ_CP013747.1"/>
</dbReference>
<dbReference type="AlphaFoldDB" id="A0A0U3PC46"/>
<gene>
    <name evidence="6" type="ORF">AU252_00335</name>
</gene>
<name>A0A0U3PC46_9MICC</name>
<protein>
    <submittedName>
        <fullName evidence="6">Cyclohexanone monooxygenase</fullName>
    </submittedName>
</protein>
<evidence type="ECO:0000313" key="6">
    <source>
        <dbReference type="EMBL" id="ALV39800.1"/>
    </source>
</evidence>
<dbReference type="GO" id="GO:0050661">
    <property type="term" value="F:NADP binding"/>
    <property type="evidence" value="ECO:0007669"/>
    <property type="project" value="InterPro"/>
</dbReference>
<reference evidence="6 7" key="1">
    <citation type="submission" date="2015-12" db="EMBL/GenBank/DDBJ databases">
        <authorList>
            <person name="Shamseldin A."/>
            <person name="Moawad H."/>
            <person name="Abd El-Rahim W.M."/>
            <person name="Sadowsky M.J."/>
        </authorList>
    </citation>
    <scope>NUCLEOTIDE SEQUENCE [LARGE SCALE GENOMIC DNA]</scope>
    <source>
        <strain evidence="6 7">Ar51</strain>
    </source>
</reference>
<dbReference type="Proteomes" id="UP000065151">
    <property type="component" value="Chromosome"/>
</dbReference>
<evidence type="ECO:0000313" key="7">
    <source>
        <dbReference type="Proteomes" id="UP000065151"/>
    </source>
</evidence>
<dbReference type="Gene3D" id="3.50.50.60">
    <property type="entry name" value="FAD/NAD(P)-binding domain"/>
    <property type="match status" value="2"/>
</dbReference>
<dbReference type="EMBL" id="CP013747">
    <property type="protein sequence ID" value="ALV39800.1"/>
    <property type="molecule type" value="Genomic_DNA"/>
</dbReference>
<dbReference type="GO" id="GO:0050660">
    <property type="term" value="F:flavin adenine dinucleotide binding"/>
    <property type="evidence" value="ECO:0007669"/>
    <property type="project" value="InterPro"/>
</dbReference>
<organism evidence="6">
    <name type="scientific">Pseudarthrobacter sulfonivorans</name>
    <dbReference type="NCBI Taxonomy" id="121292"/>
    <lineage>
        <taxon>Bacteria</taxon>
        <taxon>Bacillati</taxon>
        <taxon>Actinomycetota</taxon>
        <taxon>Actinomycetes</taxon>
        <taxon>Micrococcales</taxon>
        <taxon>Micrococcaceae</taxon>
        <taxon>Pseudarthrobacter</taxon>
    </lineage>
</organism>
<dbReference type="GO" id="GO:0004499">
    <property type="term" value="F:N,N-dimethylaniline monooxygenase activity"/>
    <property type="evidence" value="ECO:0007669"/>
    <property type="project" value="InterPro"/>
</dbReference>
<dbReference type="InterPro" id="IPR036188">
    <property type="entry name" value="FAD/NAD-bd_sf"/>
</dbReference>
<keyword evidence="5" id="KW-0560">Oxidoreductase</keyword>
<evidence type="ECO:0000256" key="3">
    <source>
        <dbReference type="ARBA" id="ARBA00022827"/>
    </source>
</evidence>
<dbReference type="SUPFAM" id="SSF51905">
    <property type="entry name" value="FAD/NAD(P)-binding domain"/>
    <property type="match status" value="2"/>
</dbReference>
<evidence type="ECO:0000256" key="4">
    <source>
        <dbReference type="ARBA" id="ARBA00022857"/>
    </source>
</evidence>
<accession>A0A0U3PC46</accession>
<keyword evidence="4" id="KW-0521">NADP</keyword>
<dbReference type="Pfam" id="PF00743">
    <property type="entry name" value="FMO-like"/>
    <property type="match status" value="1"/>
</dbReference>
<evidence type="ECO:0000256" key="2">
    <source>
        <dbReference type="ARBA" id="ARBA00022630"/>
    </source>
</evidence>
<dbReference type="KEGG" id="psul:AU252_00335"/>
<dbReference type="STRING" id="121292.AU252_00335"/>
<dbReference type="InterPro" id="IPR020946">
    <property type="entry name" value="Flavin_mOase-like"/>
</dbReference>
<comment type="similarity">
    <text evidence="1">Belongs to the FAD-binding monooxygenase family.</text>
</comment>
<proteinExistence type="inferred from homology"/>
<evidence type="ECO:0000256" key="1">
    <source>
        <dbReference type="ARBA" id="ARBA00010139"/>
    </source>
</evidence>
<dbReference type="PANTHER" id="PTHR43098">
    <property type="entry name" value="L-ORNITHINE N(5)-MONOOXYGENASE-RELATED"/>
    <property type="match status" value="1"/>
</dbReference>
<dbReference type="PANTHER" id="PTHR43098:SF5">
    <property type="entry name" value="DUAL-FUNCTIONAL MONOOXYGENASE_METHYLTRANSFERASE PSOF"/>
    <property type="match status" value="1"/>
</dbReference>
<keyword evidence="2" id="KW-0285">Flavoprotein</keyword>
<sequence>MDNAVPGKTYQLDALVVGAGFGGIYMLHKLRNELGLDAVAIDRAGGVGGTWFWNKYPGALSDSESFVYQYSFDRDLYEQTPWNTKYVPQAEILAYLNGVVDRYDLREHVRLETGMTEAEFDEASGTWTVRTDRGVTFQSRFLVTGLGLLSATNLPKFPGMETFAGRLVHTGAWPEDLDLAGKRVGVIGNGSTGNQVITATAPVAAHLTSFQRTPQYSVPAGNRQLTAQEHRAHRENFEANWEQVKNSSVAMGFEESAVPTFSVSPQERERIYQRTWEEGGGFRFMFETFSDIATDQDANEEAAKFIRRKIAEIVTDPETRRKLTPTDLYARRPLCDSGFYETFNRPNVSLVNVKENPIESVTEQGIVTADGTLHELDVLICATGFDAVDGNYVRVNIRGRDGETLKEHWADGPTSYLGMATSGFPNMFMILGPNGPFTNLPPSIETQVEWISETISHVLTSGTGWIEAKSETESDWTETCSDIAHQTLFPQAASWIFGANIPGKKRTVMFYLGGIKQYRSILADEASNKYPNFATDADILTPA</sequence>
<keyword evidence="3" id="KW-0274">FAD</keyword>
<keyword evidence="6" id="KW-0503">Monooxygenase</keyword>
<evidence type="ECO:0000256" key="5">
    <source>
        <dbReference type="ARBA" id="ARBA00023002"/>
    </source>
</evidence>
<dbReference type="InterPro" id="IPR050775">
    <property type="entry name" value="FAD-binding_Monooxygenases"/>
</dbReference>